<comment type="caution">
    <text evidence="1">The sequence shown here is derived from an EMBL/GenBank/DDBJ whole genome shotgun (WGS) entry which is preliminary data.</text>
</comment>
<dbReference type="AlphaFoldDB" id="A0A7J8VCL2"/>
<accession>A0A7J8VCL2</accession>
<evidence type="ECO:0000313" key="1">
    <source>
        <dbReference type="EMBL" id="MBA0660558.1"/>
    </source>
</evidence>
<dbReference type="PANTHER" id="PTHR31704:SF37">
    <property type="entry name" value="HEAT SHOCK PROTEIN"/>
    <property type="match status" value="1"/>
</dbReference>
<dbReference type="Proteomes" id="UP000593573">
    <property type="component" value="Unassembled WGS sequence"/>
</dbReference>
<dbReference type="OrthoDB" id="984389at2759"/>
<evidence type="ECO:0008006" key="3">
    <source>
        <dbReference type="Google" id="ProtNLM"/>
    </source>
</evidence>
<name>A0A7J8VCL2_9ROSI</name>
<keyword evidence="2" id="KW-1185">Reference proteome</keyword>
<proteinExistence type="predicted"/>
<dbReference type="PANTHER" id="PTHR31704">
    <property type="entry name" value="MYB/SANT-LIKE DNA-BINDING DOMAIN PROTEIN-RELATED"/>
    <property type="match status" value="1"/>
</dbReference>
<sequence>MWDKRLTEILCDICIKRILKDNRSGTHFTKMDAWKKLKGRDIGLGWNPIKRIVDASDDWRESRLKVVPEAQKIRTPGIDLEFKGKLDQMFMEVVAISDKIWTPSSGTLPIEFFEDVDNDIPEENE</sequence>
<gene>
    <name evidence="1" type="ORF">Goklo_012559</name>
</gene>
<feature type="non-terminal residue" evidence="1">
    <location>
        <position position="1"/>
    </location>
</feature>
<protein>
    <recommendedName>
        <fullName evidence="3">Myb/SANT-like domain-containing protein</fullName>
    </recommendedName>
</protein>
<reference evidence="1 2" key="1">
    <citation type="journal article" date="2019" name="Genome Biol. Evol.">
        <title>Insights into the evolution of the New World diploid cottons (Gossypium, subgenus Houzingenia) based on genome sequencing.</title>
        <authorList>
            <person name="Grover C.E."/>
            <person name="Arick M.A. 2nd"/>
            <person name="Thrash A."/>
            <person name="Conover J.L."/>
            <person name="Sanders W.S."/>
            <person name="Peterson D.G."/>
            <person name="Frelichowski J.E."/>
            <person name="Scheffler J.A."/>
            <person name="Scheffler B.E."/>
            <person name="Wendel J.F."/>
        </authorList>
    </citation>
    <scope>NUCLEOTIDE SEQUENCE [LARGE SCALE GENOMIC DNA]</scope>
    <source>
        <strain evidence="1">57</strain>
        <tissue evidence="1">Leaf</tissue>
    </source>
</reference>
<organism evidence="1 2">
    <name type="scientific">Gossypium klotzschianum</name>
    <dbReference type="NCBI Taxonomy" id="34286"/>
    <lineage>
        <taxon>Eukaryota</taxon>
        <taxon>Viridiplantae</taxon>
        <taxon>Streptophyta</taxon>
        <taxon>Embryophyta</taxon>
        <taxon>Tracheophyta</taxon>
        <taxon>Spermatophyta</taxon>
        <taxon>Magnoliopsida</taxon>
        <taxon>eudicotyledons</taxon>
        <taxon>Gunneridae</taxon>
        <taxon>Pentapetalae</taxon>
        <taxon>rosids</taxon>
        <taxon>malvids</taxon>
        <taxon>Malvales</taxon>
        <taxon>Malvaceae</taxon>
        <taxon>Malvoideae</taxon>
        <taxon>Gossypium</taxon>
    </lineage>
</organism>
<dbReference type="EMBL" id="JABFAB010000009">
    <property type="protein sequence ID" value="MBA0660558.1"/>
    <property type="molecule type" value="Genomic_DNA"/>
</dbReference>
<evidence type="ECO:0000313" key="2">
    <source>
        <dbReference type="Proteomes" id="UP000593573"/>
    </source>
</evidence>